<evidence type="ECO:0000313" key="1">
    <source>
        <dbReference type="EMBL" id="CAM9613824.1"/>
    </source>
</evidence>
<reference evidence="1" key="2">
    <citation type="submission" date="2025-03" db="EMBL/GenBank/DDBJ databases">
        <authorList>
            <consortium name="ELIXIR-Norway"/>
            <consortium name="Elixir Norway"/>
        </authorList>
    </citation>
    <scope>NUCLEOTIDE SEQUENCE</scope>
</reference>
<dbReference type="Proteomes" id="UP001162501">
    <property type="component" value="Chromosome 13"/>
</dbReference>
<organism evidence="1 2">
    <name type="scientific">Rangifer tarandus platyrhynchus</name>
    <name type="common">Svalbard reindeer</name>
    <dbReference type="NCBI Taxonomy" id="3082113"/>
    <lineage>
        <taxon>Eukaryota</taxon>
        <taxon>Metazoa</taxon>
        <taxon>Chordata</taxon>
        <taxon>Craniata</taxon>
        <taxon>Vertebrata</taxon>
        <taxon>Euteleostomi</taxon>
        <taxon>Mammalia</taxon>
        <taxon>Eutheria</taxon>
        <taxon>Laurasiatheria</taxon>
        <taxon>Artiodactyla</taxon>
        <taxon>Ruminantia</taxon>
        <taxon>Pecora</taxon>
        <taxon>Cervidae</taxon>
        <taxon>Odocoileinae</taxon>
        <taxon>Rangifer</taxon>
    </lineage>
</organism>
<reference evidence="1" key="1">
    <citation type="submission" date="2023-05" db="EMBL/GenBank/DDBJ databases">
        <authorList>
            <consortium name="ELIXIR-Norway"/>
        </authorList>
    </citation>
    <scope>NUCLEOTIDE SEQUENCE</scope>
</reference>
<name>A0AC59YDV5_RANTA</name>
<sequence length="94" mass="9856">MSMALRSSIVTMLSVSSSIAERMLLYICKGRPRMPLEIKGNSPEAARPPRPLLLVLTAATDPASRRPELAPRRAAGSTKAPPPLALGPPGDGAV</sequence>
<evidence type="ECO:0000313" key="2">
    <source>
        <dbReference type="Proteomes" id="UP001162501"/>
    </source>
</evidence>
<proteinExistence type="predicted"/>
<protein>
    <submittedName>
        <fullName evidence="1">Uncharacterized protein</fullName>
    </submittedName>
</protein>
<dbReference type="EMBL" id="OX596097">
    <property type="protein sequence ID" value="CAM9613824.1"/>
    <property type="molecule type" value="Genomic_DNA"/>
</dbReference>
<gene>
    <name evidence="1" type="ORF">MRATA1EN22A_LOCUS5006</name>
</gene>
<accession>A0AC59YDV5</accession>